<sequence>MVFLGFCKNLSQILLRKSLPQAVVTISFDGEFSSCQRGMDLISVDMTKFDILMLDNENFTLDGRLVFKKDFNNPVGLNIKLERKNRAMWIPVTTRLIPNFCDVILHPNDFWTTVVAAFEKQRCPFPAGHVETFDNTNIGNMARQMMLPPSMLGDWRMFVELRTMRDGKLETECTQAVFLLEEV</sequence>
<proteinExistence type="predicted"/>
<dbReference type="InterPro" id="IPR036846">
    <property type="entry name" value="GM2-AP_sf"/>
</dbReference>
<name>A0ABM1ZZB4_AEDAL</name>
<reference evidence="2" key="2">
    <citation type="submission" date="2025-05" db="UniProtKB">
        <authorList>
            <consortium name="EnsemblMetazoa"/>
        </authorList>
    </citation>
    <scope>IDENTIFICATION</scope>
    <source>
        <strain evidence="2">Foshan</strain>
    </source>
</reference>
<dbReference type="GeneID" id="109419732"/>
<protein>
    <recommendedName>
        <fullName evidence="4">Secreted protein</fullName>
    </recommendedName>
</protein>
<keyword evidence="1" id="KW-0732">Signal</keyword>
<dbReference type="EnsemblMetazoa" id="AALFPA23_023000.R34202">
    <property type="protein sequence ID" value="AALFPA23_023000.P34202"/>
    <property type="gene ID" value="AALFPA23_023000"/>
</dbReference>
<organism evidence="2 3">
    <name type="scientific">Aedes albopictus</name>
    <name type="common">Asian tiger mosquito</name>
    <name type="synonym">Stegomyia albopicta</name>
    <dbReference type="NCBI Taxonomy" id="7160"/>
    <lineage>
        <taxon>Eukaryota</taxon>
        <taxon>Metazoa</taxon>
        <taxon>Ecdysozoa</taxon>
        <taxon>Arthropoda</taxon>
        <taxon>Hexapoda</taxon>
        <taxon>Insecta</taxon>
        <taxon>Pterygota</taxon>
        <taxon>Neoptera</taxon>
        <taxon>Endopterygota</taxon>
        <taxon>Diptera</taxon>
        <taxon>Nematocera</taxon>
        <taxon>Culicoidea</taxon>
        <taxon>Culicidae</taxon>
        <taxon>Culicinae</taxon>
        <taxon>Aedini</taxon>
        <taxon>Aedes</taxon>
        <taxon>Stegomyia</taxon>
    </lineage>
</organism>
<dbReference type="RefSeq" id="XP_062710984.1">
    <property type="nucleotide sequence ID" value="XM_062855000.1"/>
</dbReference>
<evidence type="ECO:0000313" key="2">
    <source>
        <dbReference type="EnsemblMetazoa" id="AALFPA23_023000.P34202"/>
    </source>
</evidence>
<dbReference type="Gene3D" id="2.70.220.10">
    <property type="entry name" value="Ganglioside GM2 activator"/>
    <property type="match status" value="1"/>
</dbReference>
<evidence type="ECO:0000256" key="1">
    <source>
        <dbReference type="ARBA" id="ARBA00022729"/>
    </source>
</evidence>
<dbReference type="Proteomes" id="UP000069940">
    <property type="component" value="Unassembled WGS sequence"/>
</dbReference>
<evidence type="ECO:0008006" key="4">
    <source>
        <dbReference type="Google" id="ProtNLM"/>
    </source>
</evidence>
<accession>A0ABM1ZZB4</accession>
<reference evidence="3" key="1">
    <citation type="journal article" date="2015" name="Proc. Natl. Acad. Sci. U.S.A.">
        <title>Genome sequence of the Asian Tiger mosquito, Aedes albopictus, reveals insights into its biology, genetics, and evolution.</title>
        <authorList>
            <person name="Chen X.G."/>
            <person name="Jiang X."/>
            <person name="Gu J."/>
            <person name="Xu M."/>
            <person name="Wu Y."/>
            <person name="Deng Y."/>
            <person name="Zhang C."/>
            <person name="Bonizzoni M."/>
            <person name="Dermauw W."/>
            <person name="Vontas J."/>
            <person name="Armbruster P."/>
            <person name="Huang X."/>
            <person name="Yang Y."/>
            <person name="Zhang H."/>
            <person name="He W."/>
            <person name="Peng H."/>
            <person name="Liu Y."/>
            <person name="Wu K."/>
            <person name="Chen J."/>
            <person name="Lirakis M."/>
            <person name="Topalis P."/>
            <person name="Van Leeuwen T."/>
            <person name="Hall A.B."/>
            <person name="Jiang X."/>
            <person name="Thorpe C."/>
            <person name="Mueller R.L."/>
            <person name="Sun C."/>
            <person name="Waterhouse R.M."/>
            <person name="Yan G."/>
            <person name="Tu Z.J."/>
            <person name="Fang X."/>
            <person name="James A.A."/>
        </authorList>
    </citation>
    <scope>NUCLEOTIDE SEQUENCE [LARGE SCALE GENOMIC DNA]</scope>
    <source>
        <strain evidence="3">Foshan</strain>
    </source>
</reference>
<keyword evidence="3" id="KW-1185">Reference proteome</keyword>
<evidence type="ECO:0000313" key="3">
    <source>
        <dbReference type="Proteomes" id="UP000069940"/>
    </source>
</evidence>